<reference evidence="1 2" key="1">
    <citation type="journal article" date="2023" name="Plants (Basel)">
        <title>Bridging the Gap: Combining Genomics and Transcriptomics Approaches to Understand Stylosanthes scabra, an Orphan Legume from the Brazilian Caatinga.</title>
        <authorList>
            <person name="Ferreira-Neto J.R.C."/>
            <person name="da Silva M.D."/>
            <person name="Binneck E."/>
            <person name="de Melo N.F."/>
            <person name="da Silva R.H."/>
            <person name="de Melo A.L.T.M."/>
            <person name="Pandolfi V."/>
            <person name="Bustamante F.O."/>
            <person name="Brasileiro-Vidal A.C."/>
            <person name="Benko-Iseppon A.M."/>
        </authorList>
    </citation>
    <scope>NUCLEOTIDE SEQUENCE [LARGE SCALE GENOMIC DNA]</scope>
    <source>
        <tissue evidence="1">Leaves</tissue>
    </source>
</reference>
<evidence type="ECO:0000313" key="1">
    <source>
        <dbReference type="EMBL" id="MED6186550.1"/>
    </source>
</evidence>
<evidence type="ECO:0000313" key="2">
    <source>
        <dbReference type="Proteomes" id="UP001341840"/>
    </source>
</evidence>
<gene>
    <name evidence="1" type="ORF">PIB30_067766</name>
</gene>
<dbReference type="Proteomes" id="UP001341840">
    <property type="component" value="Unassembled WGS sequence"/>
</dbReference>
<accession>A0ABU6WNC2</accession>
<feature type="non-terminal residue" evidence="1">
    <location>
        <position position="61"/>
    </location>
</feature>
<name>A0ABU6WNC2_9FABA</name>
<sequence length="61" mass="6557">MLIRPNGTVQSHGGELAVAWLVTLSELTAHRAVAREGRAGARFGQDPPEWLPGPRVVARCP</sequence>
<dbReference type="EMBL" id="JASCZI010181956">
    <property type="protein sequence ID" value="MED6186550.1"/>
    <property type="molecule type" value="Genomic_DNA"/>
</dbReference>
<organism evidence="1 2">
    <name type="scientific">Stylosanthes scabra</name>
    <dbReference type="NCBI Taxonomy" id="79078"/>
    <lineage>
        <taxon>Eukaryota</taxon>
        <taxon>Viridiplantae</taxon>
        <taxon>Streptophyta</taxon>
        <taxon>Embryophyta</taxon>
        <taxon>Tracheophyta</taxon>
        <taxon>Spermatophyta</taxon>
        <taxon>Magnoliopsida</taxon>
        <taxon>eudicotyledons</taxon>
        <taxon>Gunneridae</taxon>
        <taxon>Pentapetalae</taxon>
        <taxon>rosids</taxon>
        <taxon>fabids</taxon>
        <taxon>Fabales</taxon>
        <taxon>Fabaceae</taxon>
        <taxon>Papilionoideae</taxon>
        <taxon>50 kb inversion clade</taxon>
        <taxon>dalbergioids sensu lato</taxon>
        <taxon>Dalbergieae</taxon>
        <taxon>Pterocarpus clade</taxon>
        <taxon>Stylosanthes</taxon>
    </lineage>
</organism>
<proteinExistence type="predicted"/>
<protein>
    <submittedName>
        <fullName evidence="1">Uncharacterized protein</fullName>
    </submittedName>
</protein>
<keyword evidence="2" id="KW-1185">Reference proteome</keyword>
<comment type="caution">
    <text evidence="1">The sequence shown here is derived from an EMBL/GenBank/DDBJ whole genome shotgun (WGS) entry which is preliminary data.</text>
</comment>